<evidence type="ECO:0000313" key="2">
    <source>
        <dbReference type="EMBL" id="MEM4990770.1"/>
    </source>
</evidence>
<gene>
    <name evidence="2" type="ORF">V8G57_25505</name>
</gene>
<accession>A0ABU9Q3C0</accession>
<organism evidence="2 3">
    <name type="scientific">Collimonas rhizosphaerae</name>
    <dbReference type="NCBI Taxonomy" id="3126357"/>
    <lineage>
        <taxon>Bacteria</taxon>
        <taxon>Pseudomonadati</taxon>
        <taxon>Pseudomonadota</taxon>
        <taxon>Betaproteobacteria</taxon>
        <taxon>Burkholderiales</taxon>
        <taxon>Oxalobacteraceae</taxon>
        <taxon>Collimonas</taxon>
    </lineage>
</organism>
<comment type="caution">
    <text evidence="2">The sequence shown here is derived from an EMBL/GenBank/DDBJ whole genome shotgun (WGS) entry which is preliminary data.</text>
</comment>
<dbReference type="Gene3D" id="3.40.50.1820">
    <property type="entry name" value="alpha/beta hydrolase"/>
    <property type="match status" value="1"/>
</dbReference>
<dbReference type="InterPro" id="IPR029058">
    <property type="entry name" value="AB_hydrolase_fold"/>
</dbReference>
<dbReference type="Proteomes" id="UP001495910">
    <property type="component" value="Unassembled WGS sequence"/>
</dbReference>
<dbReference type="EMBL" id="JBANDC010000033">
    <property type="protein sequence ID" value="MEM4990770.1"/>
    <property type="molecule type" value="Genomic_DNA"/>
</dbReference>
<feature type="region of interest" description="Disordered" evidence="1">
    <location>
        <begin position="114"/>
        <end position="141"/>
    </location>
</feature>
<protein>
    <recommendedName>
        <fullName evidence="4">PGAP1-like protein</fullName>
    </recommendedName>
</protein>
<keyword evidence="3" id="KW-1185">Reference proteome</keyword>
<dbReference type="RefSeq" id="WP_342831803.1">
    <property type="nucleotide sequence ID" value="NZ_JBANDC010000033.1"/>
</dbReference>
<dbReference type="PANTHER" id="PTHR11440">
    <property type="entry name" value="LECITHIN-CHOLESTEROL ACYLTRANSFERASE-RELATED"/>
    <property type="match status" value="1"/>
</dbReference>
<feature type="compositionally biased region" description="Basic and acidic residues" evidence="1">
    <location>
        <begin position="66"/>
        <end position="88"/>
    </location>
</feature>
<name>A0ABU9Q3C0_9BURK</name>
<evidence type="ECO:0000313" key="3">
    <source>
        <dbReference type="Proteomes" id="UP001495910"/>
    </source>
</evidence>
<proteinExistence type="predicted"/>
<evidence type="ECO:0008006" key="4">
    <source>
        <dbReference type="Google" id="ProtNLM"/>
    </source>
</evidence>
<feature type="compositionally biased region" description="Basic and acidic residues" evidence="1">
    <location>
        <begin position="114"/>
        <end position="123"/>
    </location>
</feature>
<feature type="region of interest" description="Disordered" evidence="1">
    <location>
        <begin position="66"/>
        <end position="100"/>
    </location>
</feature>
<dbReference type="SUPFAM" id="SSF53474">
    <property type="entry name" value="alpha/beta-Hydrolases"/>
    <property type="match status" value="1"/>
</dbReference>
<reference evidence="2 3" key="1">
    <citation type="submission" date="2024-02" db="EMBL/GenBank/DDBJ databases">
        <title>Draft genome sequence of Collimonas sp. strain H4R21, an effective mineral-weathering bacterial strain isolated from the beech rhizosphere.</title>
        <authorList>
            <person name="Morin E."/>
            <person name="Uroz S."/>
            <person name="Leveau J.H.J."/>
            <person name="Kumar R."/>
            <person name="Rey M.W."/>
            <person name="Pham J."/>
        </authorList>
    </citation>
    <scope>NUCLEOTIDE SEQUENCE [LARGE SCALE GENOMIC DNA]</scope>
    <source>
        <strain evidence="2 3">H4R21</strain>
    </source>
</reference>
<evidence type="ECO:0000256" key="1">
    <source>
        <dbReference type="SAM" id="MobiDB-lite"/>
    </source>
</evidence>
<sequence>MTVQGDDQDIWLDFTLGVNQSAEVGVQTTPTNDKRRIRVRVPPGKLIPVVFFPGIMGSNLRLSKKRQAEIQRQDNRSWRPDDKGDALKRRNASAAERQMRLDPDEVEVDHYEISYDQDKDRFESTGNATQTSDSRHDNVPDNLADVSKLLMSDPKLENDHHPLTTGHEQHFSAAQKARARGWSEVMFGSYGEILMLMEKQLNDMLKADGAKVEVSASWANKSNAQALVGRAPESFGNSDAPALAETDIKKIGNCWYPVHAFGYNWLKSNGDEAKDIAPRIQKLIDTYNQNGFDCPGVILVTHSMGGLLARALIHPDYGNLKDKVLGVVHGVMPTTGAAAAYKRLRAGFEGSNKTWWHFLDGIQGGIVKGVLGDNGQEVTAVLANAPGGLELLPNKVYGSGWLIVQDRQGKDLMPALPKEDPAAEIYTQAQPQWWRLINPEWIDPAGLGKMPPENGGKKEDKIGPEATMKRIDNAMKFSHAIQDTFHEETYAHFGADHEQRAWNDIAWRVTEGNAQAAGDPMAWTLLEGEHGDNGKGTIRVLGANATNLTLELQAAAAPGDGTVPMVRSADKVQAKYKFTQTGYDHQGSYGNPAAQAATLYGVVKIAYAYNAAWWEKKN</sequence>